<sequence length="185" mass="18816">MEPVGVLLAAGAGTRMGMPKALVRDEDGVPWVVRTVRVMREGGCGRVAVVVGASADEVVGLLDGEDVTVVPATDWSDGMSASLRAGLAWVAGTDAETALVHLVDMPDVGSDVVRRVVAAAGPGESALARAGYYGRAGHPVMMGRAHWTNAAAAAVGDRGAGSYLKRAGCPLIPCDDLAAGHDQDS</sequence>
<comment type="caution">
    <text evidence="2">The sequence shown here is derived from an EMBL/GenBank/DDBJ whole genome shotgun (WGS) entry which is preliminary data.</text>
</comment>
<dbReference type="Gene3D" id="3.90.550.10">
    <property type="entry name" value="Spore Coat Polysaccharide Biosynthesis Protein SpsA, Chain A"/>
    <property type="match status" value="1"/>
</dbReference>
<dbReference type="Pfam" id="PF12804">
    <property type="entry name" value="NTP_transf_3"/>
    <property type="match status" value="1"/>
</dbReference>
<dbReference type="AlphaFoldDB" id="A0A4R6K3Z6"/>
<evidence type="ECO:0000313" key="2">
    <source>
        <dbReference type="EMBL" id="TDO43122.1"/>
    </source>
</evidence>
<dbReference type="Proteomes" id="UP000295388">
    <property type="component" value="Unassembled WGS sequence"/>
</dbReference>
<keyword evidence="2" id="KW-0548">Nucleotidyltransferase</keyword>
<evidence type="ECO:0000259" key="1">
    <source>
        <dbReference type="Pfam" id="PF12804"/>
    </source>
</evidence>
<dbReference type="EMBL" id="SNWQ01000019">
    <property type="protein sequence ID" value="TDO43122.1"/>
    <property type="molecule type" value="Genomic_DNA"/>
</dbReference>
<accession>A0A4R6K3Z6</accession>
<dbReference type="RefSeq" id="WP_133803904.1">
    <property type="nucleotide sequence ID" value="NZ_SNWQ01000019.1"/>
</dbReference>
<organism evidence="2 3">
    <name type="scientific">Kribbella caucasensis</name>
    <dbReference type="NCBI Taxonomy" id="2512215"/>
    <lineage>
        <taxon>Bacteria</taxon>
        <taxon>Bacillati</taxon>
        <taxon>Actinomycetota</taxon>
        <taxon>Actinomycetes</taxon>
        <taxon>Propionibacteriales</taxon>
        <taxon>Kribbellaceae</taxon>
        <taxon>Kribbella</taxon>
    </lineage>
</organism>
<keyword evidence="2" id="KW-0808">Transferase</keyword>
<dbReference type="GO" id="GO:0016779">
    <property type="term" value="F:nucleotidyltransferase activity"/>
    <property type="evidence" value="ECO:0007669"/>
    <property type="project" value="UniProtKB-KW"/>
</dbReference>
<proteinExistence type="predicted"/>
<keyword evidence="3" id="KW-1185">Reference proteome</keyword>
<reference evidence="2 3" key="1">
    <citation type="submission" date="2019-03" db="EMBL/GenBank/DDBJ databases">
        <title>Genomic Encyclopedia of Type Strains, Phase III (KMG-III): the genomes of soil and plant-associated and newly described type strains.</title>
        <authorList>
            <person name="Whitman W."/>
        </authorList>
    </citation>
    <scope>NUCLEOTIDE SEQUENCE [LARGE SCALE GENOMIC DNA]</scope>
    <source>
        <strain evidence="2 3">VKM Ac-2527</strain>
    </source>
</reference>
<dbReference type="PANTHER" id="PTHR43777:SF1">
    <property type="entry name" value="MOLYBDENUM COFACTOR CYTIDYLYLTRANSFERASE"/>
    <property type="match status" value="1"/>
</dbReference>
<gene>
    <name evidence="2" type="ORF">EV643_11955</name>
</gene>
<dbReference type="InterPro" id="IPR025877">
    <property type="entry name" value="MobA-like_NTP_Trfase"/>
</dbReference>
<dbReference type="CDD" id="cd04182">
    <property type="entry name" value="GT_2_like_f"/>
    <property type="match status" value="1"/>
</dbReference>
<dbReference type="OrthoDB" id="4427994at2"/>
<dbReference type="PANTHER" id="PTHR43777">
    <property type="entry name" value="MOLYBDENUM COFACTOR CYTIDYLYLTRANSFERASE"/>
    <property type="match status" value="1"/>
</dbReference>
<name>A0A4R6K3Z6_9ACTN</name>
<dbReference type="InterPro" id="IPR029044">
    <property type="entry name" value="Nucleotide-diphossugar_trans"/>
</dbReference>
<evidence type="ECO:0000313" key="3">
    <source>
        <dbReference type="Proteomes" id="UP000295388"/>
    </source>
</evidence>
<feature type="domain" description="MobA-like NTP transferase" evidence="1">
    <location>
        <begin position="5"/>
        <end position="166"/>
    </location>
</feature>
<protein>
    <submittedName>
        <fullName evidence="2">Molybdenum cofactor cytidylyltransferase/nicotine blue oxidoreductase</fullName>
    </submittedName>
</protein>
<dbReference type="SUPFAM" id="SSF53448">
    <property type="entry name" value="Nucleotide-diphospho-sugar transferases"/>
    <property type="match status" value="1"/>
</dbReference>